<dbReference type="AlphaFoldDB" id="W1IR29"/>
<dbReference type="EMBL" id="CBXE010000025">
    <property type="protein sequence ID" value="CDL79685.1"/>
    <property type="molecule type" value="Genomic_DNA"/>
</dbReference>
<name>W1IR29_9GAMM</name>
<evidence type="ECO:0000313" key="1">
    <source>
        <dbReference type="EMBL" id="CDL79685.1"/>
    </source>
</evidence>
<organism evidence="1 2">
    <name type="scientific">Xenorhabdus cabanillasii JM26</name>
    <dbReference type="NCBI Taxonomy" id="1427517"/>
    <lineage>
        <taxon>Bacteria</taxon>
        <taxon>Pseudomonadati</taxon>
        <taxon>Pseudomonadota</taxon>
        <taxon>Gammaproteobacteria</taxon>
        <taxon>Enterobacterales</taxon>
        <taxon>Morganellaceae</taxon>
        <taxon>Xenorhabdus</taxon>
    </lineage>
</organism>
<dbReference type="Proteomes" id="UP000019197">
    <property type="component" value="Unassembled WGS sequence"/>
</dbReference>
<accession>W1IR29</accession>
<evidence type="ECO:0000313" key="2">
    <source>
        <dbReference type="Proteomes" id="UP000019197"/>
    </source>
</evidence>
<sequence length="86" mass="10012">MHSPTNAWEQELISLHTRLAPLFHHPGPQQRSLAYLKGLLSDVERKNGWQLAEWIGERTTCWFGAAGMKNRSVLILWCMRAENRRI</sequence>
<proteinExistence type="predicted"/>
<comment type="caution">
    <text evidence="1">The sequence shown here is derived from an EMBL/GenBank/DDBJ whole genome shotgun (WGS) entry which is preliminary data.</text>
</comment>
<dbReference type="RefSeq" id="WP_198023757.1">
    <property type="nucleotide sequence ID" value="NZ_CAWLVK010000025.1"/>
</dbReference>
<reference evidence="1 2" key="1">
    <citation type="submission" date="2013-11" db="EMBL/GenBank/DDBJ databases">
        <title>Draft genome sequence and annotation of the entomopathogenic bacterium, Xenorhabdus cabanillasi strain JM26.</title>
        <authorList>
            <person name="Gualtieri M."/>
            <person name="Ogier J.C."/>
            <person name="Pages S."/>
            <person name="Givaudan A."/>
            <person name="Gaudriault S."/>
        </authorList>
    </citation>
    <scope>NUCLEOTIDE SEQUENCE [LARGE SCALE GENOMIC DNA]</scope>
    <source>
        <strain evidence="1 2">JM26</strain>
    </source>
</reference>
<protein>
    <submittedName>
        <fullName evidence="1">Uncharacterized protein</fullName>
    </submittedName>
</protein>
<gene>
    <name evidence="1" type="ORF">XCR1_1200040</name>
</gene>